<reference evidence="2 3" key="1">
    <citation type="submission" date="2018-11" db="EMBL/GenBank/DDBJ databases">
        <authorList>
            <person name="Zhou Z."/>
            <person name="Wang G."/>
        </authorList>
    </citation>
    <scope>NUCLEOTIDE SEQUENCE [LARGE SCALE GENOMIC DNA]</scope>
    <source>
        <strain evidence="2 3">KCTC42998</strain>
    </source>
</reference>
<dbReference type="SUPFAM" id="SSF51430">
    <property type="entry name" value="NAD(P)-linked oxidoreductase"/>
    <property type="match status" value="1"/>
</dbReference>
<dbReference type="EMBL" id="RQJP01000002">
    <property type="protein sequence ID" value="RRB15177.1"/>
    <property type="molecule type" value="Genomic_DNA"/>
</dbReference>
<protein>
    <submittedName>
        <fullName evidence="2">Aldo/keto reductase</fullName>
    </submittedName>
</protein>
<dbReference type="AlphaFoldDB" id="A0A3P1CPB8"/>
<evidence type="ECO:0000313" key="3">
    <source>
        <dbReference type="Proteomes" id="UP000274271"/>
    </source>
</evidence>
<dbReference type="InterPro" id="IPR036812">
    <property type="entry name" value="NAD(P)_OxRdtase_dom_sf"/>
</dbReference>
<dbReference type="Gene3D" id="3.20.20.100">
    <property type="entry name" value="NADP-dependent oxidoreductase domain"/>
    <property type="match status" value="1"/>
</dbReference>
<comment type="caution">
    <text evidence="2">The sequence shown here is derived from an EMBL/GenBank/DDBJ whole genome shotgun (WGS) entry which is preliminary data.</text>
</comment>
<accession>A0A3P1CPB8</accession>
<proteinExistence type="predicted"/>
<gene>
    <name evidence="2" type="ORF">EHT87_11575</name>
</gene>
<name>A0A3P1CPB8_9BACT</name>
<evidence type="ECO:0000256" key="1">
    <source>
        <dbReference type="SAM" id="MobiDB-lite"/>
    </source>
</evidence>
<feature type="region of interest" description="Disordered" evidence="1">
    <location>
        <begin position="58"/>
        <end position="83"/>
    </location>
</feature>
<dbReference type="Proteomes" id="UP000274271">
    <property type="component" value="Unassembled WGS sequence"/>
</dbReference>
<organism evidence="2 3">
    <name type="scientific">Larkinella knui</name>
    <dbReference type="NCBI Taxonomy" id="2025310"/>
    <lineage>
        <taxon>Bacteria</taxon>
        <taxon>Pseudomonadati</taxon>
        <taxon>Bacteroidota</taxon>
        <taxon>Cytophagia</taxon>
        <taxon>Cytophagales</taxon>
        <taxon>Spirosomataceae</taxon>
        <taxon>Larkinella</taxon>
    </lineage>
</organism>
<dbReference type="OrthoDB" id="9773828at2"/>
<sequence>MYGPFTNEQLVGEALQPFKGHVIIATKFGWKAAADGKWSELGSRPENIKRVAEASLKTAPVAGSGRGQSGPLAKPQREARINN</sequence>
<keyword evidence="3" id="KW-1185">Reference proteome</keyword>
<evidence type="ECO:0000313" key="2">
    <source>
        <dbReference type="EMBL" id="RRB15177.1"/>
    </source>
</evidence>